<dbReference type="AlphaFoldDB" id="A0A3A1UXL2"/>
<dbReference type="PROSITE" id="PS00211">
    <property type="entry name" value="ABC_TRANSPORTER_1"/>
    <property type="match status" value="1"/>
</dbReference>
<keyword evidence="7 9" id="KW-1133">Transmembrane helix</keyword>
<feature type="transmembrane region" description="Helical" evidence="9">
    <location>
        <begin position="238"/>
        <end position="258"/>
    </location>
</feature>
<comment type="caution">
    <text evidence="12">The sequence shown here is derived from an EMBL/GenBank/DDBJ whole genome shotgun (WGS) entry which is preliminary data.</text>
</comment>
<dbReference type="SUPFAM" id="SSF52540">
    <property type="entry name" value="P-loop containing nucleoside triphosphate hydrolases"/>
    <property type="match status" value="1"/>
</dbReference>
<keyword evidence="4 9" id="KW-0812">Transmembrane</keyword>
<sequence length="577" mass="63918">MRTVFSYLKTYRAAAFIAISLMLVELALELAQPYLMSKIIDEGIRASNLDVVYRWGGFLVLFSFVAFAAGILSSFYAAHVSQSFGFDLREKLYGKVQAFSFANFNQFPESSLLTRLTNDVTQLQNTVFMGLRIMLRAPLLVIGSVMMAFIVNPMLAVWFAAAIPFLGLFLLWVMRLGEKLFRAVQQGLDDVNGVMQQNLIGMRLIRVFVRMKLESKRFAGYSQVLMDRTVAALRLTELTMPVILLVINATVIAVLWVGRAQLDMNGATVGDIVAIVNYATRTSGALSLMSMIVVNFSRARASAQRMEEVLLTEIDLKDAETDTSSDGTKPNGSITFKKVSFRYPDTDSAVLNDISFKAEPGETIAIMGATGSGKTSMLQLIPRLYDAEEGTVEVGGLDSRLWKLERLRNHIGYVPQEIMLFTGSVADNIKWGKDNANMDEIIDAARKAQIHETIMKLPQQYDTIVGQKGVNLSGGQKQRLTIARALVRKPEILLLDDCTSALDVQTENALLAALKEVRCTTLLITQKISSTLNADRVLLLDDGKLIASGTHEELLRTSSLYRKICDSQYRKAGVTHA</sequence>
<evidence type="ECO:0000256" key="2">
    <source>
        <dbReference type="ARBA" id="ARBA00022448"/>
    </source>
</evidence>
<evidence type="ECO:0000313" key="13">
    <source>
        <dbReference type="Proteomes" id="UP000266482"/>
    </source>
</evidence>
<evidence type="ECO:0000259" key="11">
    <source>
        <dbReference type="PROSITE" id="PS50929"/>
    </source>
</evidence>
<feature type="transmembrane region" description="Helical" evidence="9">
    <location>
        <begin position="278"/>
        <end position="296"/>
    </location>
</feature>
<evidence type="ECO:0000256" key="3">
    <source>
        <dbReference type="ARBA" id="ARBA00022475"/>
    </source>
</evidence>
<proteinExistence type="predicted"/>
<feature type="transmembrane region" description="Helical" evidence="9">
    <location>
        <begin position="133"/>
        <end position="151"/>
    </location>
</feature>
<comment type="subcellular location">
    <subcellularLocation>
        <location evidence="1">Cell membrane</location>
        <topology evidence="1">Multi-pass membrane protein</topology>
    </subcellularLocation>
</comment>
<dbReference type="EMBL" id="QXQA01000005">
    <property type="protein sequence ID" value="RIX52965.1"/>
    <property type="molecule type" value="Genomic_DNA"/>
</dbReference>
<protein>
    <submittedName>
        <fullName evidence="12">ABC transporter ATP-binding protein</fullName>
    </submittedName>
</protein>
<dbReference type="Proteomes" id="UP000266482">
    <property type="component" value="Unassembled WGS sequence"/>
</dbReference>
<feature type="domain" description="ABC transporter" evidence="10">
    <location>
        <begin position="334"/>
        <end position="567"/>
    </location>
</feature>
<feature type="transmembrane region" description="Helical" evidence="9">
    <location>
        <begin position="157"/>
        <end position="174"/>
    </location>
</feature>
<dbReference type="SUPFAM" id="SSF90123">
    <property type="entry name" value="ABC transporter transmembrane region"/>
    <property type="match status" value="1"/>
</dbReference>
<keyword evidence="6 12" id="KW-0067">ATP-binding</keyword>
<evidence type="ECO:0000259" key="10">
    <source>
        <dbReference type="PROSITE" id="PS50893"/>
    </source>
</evidence>
<dbReference type="InterPro" id="IPR003593">
    <property type="entry name" value="AAA+_ATPase"/>
</dbReference>
<dbReference type="PANTHER" id="PTHR43394:SF1">
    <property type="entry name" value="ATP-BINDING CASSETTE SUB-FAMILY B MEMBER 10, MITOCHONDRIAL"/>
    <property type="match status" value="1"/>
</dbReference>
<dbReference type="SMART" id="SM00382">
    <property type="entry name" value="AAA"/>
    <property type="match status" value="1"/>
</dbReference>
<dbReference type="CDD" id="cd18548">
    <property type="entry name" value="ABC_6TM_Tm287_like"/>
    <property type="match status" value="1"/>
</dbReference>
<dbReference type="GO" id="GO:0016887">
    <property type="term" value="F:ATP hydrolysis activity"/>
    <property type="evidence" value="ECO:0007669"/>
    <property type="project" value="InterPro"/>
</dbReference>
<keyword evidence="13" id="KW-1185">Reference proteome</keyword>
<dbReference type="FunFam" id="3.40.50.300:FF:000221">
    <property type="entry name" value="Multidrug ABC transporter ATP-binding protein"/>
    <property type="match status" value="1"/>
</dbReference>
<evidence type="ECO:0000256" key="8">
    <source>
        <dbReference type="ARBA" id="ARBA00023136"/>
    </source>
</evidence>
<name>A0A3A1UXL2_9BACL</name>
<dbReference type="Pfam" id="PF00005">
    <property type="entry name" value="ABC_tran"/>
    <property type="match status" value="1"/>
</dbReference>
<gene>
    <name evidence="12" type="ORF">D3P08_09930</name>
</gene>
<dbReference type="PANTHER" id="PTHR43394">
    <property type="entry name" value="ATP-DEPENDENT PERMEASE MDL1, MITOCHONDRIAL"/>
    <property type="match status" value="1"/>
</dbReference>
<dbReference type="RefSeq" id="WP_119599546.1">
    <property type="nucleotide sequence ID" value="NZ_QXQA01000005.1"/>
</dbReference>
<reference evidence="12 13" key="1">
    <citation type="submission" date="2018-09" db="EMBL/GenBank/DDBJ databases">
        <title>Paenibacillus aracenensis nov. sp. isolated from a cave in southern Spain.</title>
        <authorList>
            <person name="Jurado V."/>
            <person name="Gutierrez-Patricio S."/>
            <person name="Gonzalez-Pimentel J.L."/>
            <person name="Miller A.Z."/>
            <person name="Laiz L."/>
            <person name="Saiz-Jimenez C."/>
        </authorList>
    </citation>
    <scope>NUCLEOTIDE SEQUENCE [LARGE SCALE GENOMIC DNA]</scope>
    <source>
        <strain evidence="12 13">DSM 22867</strain>
    </source>
</reference>
<dbReference type="PROSITE" id="PS50929">
    <property type="entry name" value="ABC_TM1F"/>
    <property type="match status" value="1"/>
</dbReference>
<evidence type="ECO:0000256" key="9">
    <source>
        <dbReference type="SAM" id="Phobius"/>
    </source>
</evidence>
<feature type="transmembrane region" description="Helical" evidence="9">
    <location>
        <begin position="55"/>
        <end position="78"/>
    </location>
</feature>
<evidence type="ECO:0000256" key="4">
    <source>
        <dbReference type="ARBA" id="ARBA00022692"/>
    </source>
</evidence>
<evidence type="ECO:0000256" key="7">
    <source>
        <dbReference type="ARBA" id="ARBA00022989"/>
    </source>
</evidence>
<keyword evidence="8 9" id="KW-0472">Membrane</keyword>
<evidence type="ECO:0000256" key="1">
    <source>
        <dbReference type="ARBA" id="ARBA00004651"/>
    </source>
</evidence>
<dbReference type="InterPro" id="IPR003439">
    <property type="entry name" value="ABC_transporter-like_ATP-bd"/>
</dbReference>
<evidence type="ECO:0000256" key="5">
    <source>
        <dbReference type="ARBA" id="ARBA00022741"/>
    </source>
</evidence>
<dbReference type="InterPro" id="IPR039421">
    <property type="entry name" value="Type_1_exporter"/>
</dbReference>
<dbReference type="GO" id="GO:0005886">
    <property type="term" value="C:plasma membrane"/>
    <property type="evidence" value="ECO:0007669"/>
    <property type="project" value="UniProtKB-SubCell"/>
</dbReference>
<dbReference type="Gene3D" id="3.40.50.300">
    <property type="entry name" value="P-loop containing nucleotide triphosphate hydrolases"/>
    <property type="match status" value="1"/>
</dbReference>
<evidence type="ECO:0000313" key="12">
    <source>
        <dbReference type="EMBL" id="RIX52965.1"/>
    </source>
</evidence>
<dbReference type="Pfam" id="PF00664">
    <property type="entry name" value="ABC_membrane"/>
    <property type="match status" value="1"/>
</dbReference>
<feature type="domain" description="ABC transmembrane type-1" evidence="11">
    <location>
        <begin position="16"/>
        <end position="298"/>
    </location>
</feature>
<dbReference type="InterPro" id="IPR027417">
    <property type="entry name" value="P-loop_NTPase"/>
</dbReference>
<keyword evidence="3" id="KW-1003">Cell membrane</keyword>
<dbReference type="InterPro" id="IPR011527">
    <property type="entry name" value="ABC1_TM_dom"/>
</dbReference>
<keyword evidence="5" id="KW-0547">Nucleotide-binding</keyword>
<dbReference type="PROSITE" id="PS50893">
    <property type="entry name" value="ABC_TRANSPORTER_2"/>
    <property type="match status" value="1"/>
</dbReference>
<dbReference type="OrthoDB" id="9770415at2"/>
<dbReference type="GO" id="GO:0015421">
    <property type="term" value="F:ABC-type oligopeptide transporter activity"/>
    <property type="evidence" value="ECO:0007669"/>
    <property type="project" value="TreeGrafter"/>
</dbReference>
<dbReference type="InterPro" id="IPR017871">
    <property type="entry name" value="ABC_transporter-like_CS"/>
</dbReference>
<dbReference type="Gene3D" id="1.20.1560.10">
    <property type="entry name" value="ABC transporter type 1, transmembrane domain"/>
    <property type="match status" value="1"/>
</dbReference>
<accession>A0A3A1UXL2</accession>
<dbReference type="GO" id="GO:0005524">
    <property type="term" value="F:ATP binding"/>
    <property type="evidence" value="ECO:0007669"/>
    <property type="project" value="UniProtKB-KW"/>
</dbReference>
<keyword evidence="2" id="KW-0813">Transport</keyword>
<organism evidence="12 13">
    <name type="scientific">Paenibacillus nanensis</name>
    <dbReference type="NCBI Taxonomy" id="393251"/>
    <lineage>
        <taxon>Bacteria</taxon>
        <taxon>Bacillati</taxon>
        <taxon>Bacillota</taxon>
        <taxon>Bacilli</taxon>
        <taxon>Bacillales</taxon>
        <taxon>Paenibacillaceae</taxon>
        <taxon>Paenibacillus</taxon>
    </lineage>
</organism>
<dbReference type="InterPro" id="IPR036640">
    <property type="entry name" value="ABC1_TM_sf"/>
</dbReference>
<evidence type="ECO:0000256" key="6">
    <source>
        <dbReference type="ARBA" id="ARBA00022840"/>
    </source>
</evidence>